<dbReference type="InterPro" id="IPR032710">
    <property type="entry name" value="NTF2-like_dom_sf"/>
</dbReference>
<reference evidence="5" key="1">
    <citation type="journal article" date="2012" name="Stand. Genomic Sci.">
        <title>Genome sequence of the Antarctic rhodopsins-containing flavobacterium Gillisia limnaea type strain (R-8282(T)).</title>
        <authorList>
            <person name="Riedel T."/>
            <person name="Held B."/>
            <person name="Nolan M."/>
            <person name="Lucas S."/>
            <person name="Lapidus A."/>
            <person name="Tice H."/>
            <person name="Del Rio T.G."/>
            <person name="Cheng J.F."/>
            <person name="Han C."/>
            <person name="Tapia R."/>
            <person name="Goodwin L.A."/>
            <person name="Pitluck S."/>
            <person name="Liolios K."/>
            <person name="Mavromatis K."/>
            <person name="Pagani I."/>
            <person name="Ivanova N."/>
            <person name="Mikhailova N."/>
            <person name="Pati A."/>
            <person name="Chen A."/>
            <person name="Palaniappan K."/>
            <person name="Land M."/>
            <person name="Rohde M."/>
            <person name="Tindall B.J."/>
            <person name="Detter J.C."/>
            <person name="Goker M."/>
            <person name="Bristow J."/>
            <person name="Eisen J.A."/>
            <person name="Markowitz V."/>
            <person name="Hugenholtz P."/>
            <person name="Kyrpides N.C."/>
            <person name="Klenk H.P."/>
            <person name="Woyke T."/>
        </authorList>
    </citation>
    <scope>NUCLEOTIDE SEQUENCE [LARGE SCALE GENOMIC DNA]</scope>
    <source>
        <strain evidence="5">DSM 15749 / LMG 21470 / R-8282</strain>
    </source>
</reference>
<feature type="chain" id="PRO_5003560615" description="SnoaL-like domain-containing protein" evidence="1">
    <location>
        <begin position="26"/>
        <end position="279"/>
    </location>
</feature>
<evidence type="ECO:0000313" key="4">
    <source>
        <dbReference type="EMBL" id="EHQ01477.1"/>
    </source>
</evidence>
<dbReference type="AlphaFoldDB" id="H2BSU7"/>
<dbReference type="PANTHER" id="PTHR41252">
    <property type="entry name" value="BLR2505 PROTEIN"/>
    <property type="match status" value="1"/>
</dbReference>
<dbReference type="Proteomes" id="UP000003844">
    <property type="component" value="Unassembled WGS sequence"/>
</dbReference>
<dbReference type="SUPFAM" id="SSF54427">
    <property type="entry name" value="NTF2-like"/>
    <property type="match status" value="2"/>
</dbReference>
<name>H2BSU7_GILLR</name>
<keyword evidence="1" id="KW-0732">Signal</keyword>
<dbReference type="eggNOG" id="COG3631">
    <property type="taxonomic scope" value="Bacteria"/>
</dbReference>
<organism evidence="4 5">
    <name type="scientific">Gillisia limnaea (strain DSM 15749 / LMG 21470 / R-8282)</name>
    <dbReference type="NCBI Taxonomy" id="865937"/>
    <lineage>
        <taxon>Bacteria</taxon>
        <taxon>Pseudomonadati</taxon>
        <taxon>Bacteroidota</taxon>
        <taxon>Flavobacteriia</taxon>
        <taxon>Flavobacteriales</taxon>
        <taxon>Flavobacteriaceae</taxon>
        <taxon>Gillisia</taxon>
    </lineage>
</organism>
<gene>
    <name evidence="4" type="ORF">Gilli_0775</name>
</gene>
<feature type="domain" description="SnoaL-like" evidence="2">
    <location>
        <begin position="155"/>
        <end position="262"/>
    </location>
</feature>
<dbReference type="STRING" id="865937.Gilli_0775"/>
<accession>H2BSU7</accession>
<evidence type="ECO:0000256" key="1">
    <source>
        <dbReference type="SAM" id="SignalP"/>
    </source>
</evidence>
<dbReference type="HOGENOM" id="CLU_1102102_0_0_10"/>
<feature type="signal peptide" evidence="1">
    <location>
        <begin position="1"/>
        <end position="25"/>
    </location>
</feature>
<dbReference type="Gene3D" id="3.10.450.50">
    <property type="match status" value="2"/>
</dbReference>
<evidence type="ECO:0000259" key="2">
    <source>
        <dbReference type="Pfam" id="PF12680"/>
    </source>
</evidence>
<dbReference type="EMBL" id="JH594606">
    <property type="protein sequence ID" value="EHQ01477.1"/>
    <property type="molecule type" value="Genomic_DNA"/>
</dbReference>
<dbReference type="OrthoDB" id="7876517at2"/>
<evidence type="ECO:0000313" key="5">
    <source>
        <dbReference type="Proteomes" id="UP000003844"/>
    </source>
</evidence>
<dbReference type="Pfam" id="PF14534">
    <property type="entry name" value="DUF4440"/>
    <property type="match status" value="1"/>
</dbReference>
<evidence type="ECO:0000259" key="3">
    <source>
        <dbReference type="Pfam" id="PF14534"/>
    </source>
</evidence>
<sequence>MKHSKIIQTLLLFVLIALPSSTAIAQNAEVEKIHQLYINTIKSANLNNLDALYTQDASIRNSDGSMVSGLDNIKAQYKDVFSSGKYSITLKTMDEAVLDKEYIFVSGSYVYTKMDEPKMVLKGEFVNTLKKVMGDWKIYKSYRYSENTNNASVVDGLYKAFAVGDVPSVLGAMDAGIVWNEAEGNAYADGNPYIGPDAVLNGVFARVIGDHEYFTLEDIKLHEMSNNKVLATLRYNAKNKATGKAYNAEVAHLWTLRDGKIIAFQQYVDTKKLADAEKK</sequence>
<dbReference type="InterPro" id="IPR027843">
    <property type="entry name" value="DUF4440"/>
</dbReference>
<dbReference type="PANTHER" id="PTHR41252:SF1">
    <property type="entry name" value="BLR2505 PROTEIN"/>
    <property type="match status" value="1"/>
</dbReference>
<dbReference type="RefSeq" id="WP_006987799.1">
    <property type="nucleotide sequence ID" value="NZ_JH594606.1"/>
</dbReference>
<feature type="domain" description="DUF4440" evidence="3">
    <location>
        <begin position="31"/>
        <end position="138"/>
    </location>
</feature>
<protein>
    <recommendedName>
        <fullName evidence="6">SnoaL-like domain-containing protein</fullName>
    </recommendedName>
</protein>
<dbReference type="InterPro" id="IPR037401">
    <property type="entry name" value="SnoaL-like"/>
</dbReference>
<keyword evidence="5" id="KW-1185">Reference proteome</keyword>
<evidence type="ECO:0008006" key="6">
    <source>
        <dbReference type="Google" id="ProtNLM"/>
    </source>
</evidence>
<proteinExistence type="predicted"/>
<dbReference type="Pfam" id="PF12680">
    <property type="entry name" value="SnoaL_2"/>
    <property type="match status" value="1"/>
</dbReference>